<dbReference type="RefSeq" id="WP_173067755.1">
    <property type="nucleotide sequence ID" value="NZ_AP022853.1"/>
</dbReference>
<protein>
    <recommendedName>
        <fullName evidence="4">Phage protein</fullName>
    </recommendedName>
</protein>
<evidence type="ECO:0000313" key="3">
    <source>
        <dbReference type="Proteomes" id="UP000502260"/>
    </source>
</evidence>
<feature type="region of interest" description="Disordered" evidence="1">
    <location>
        <begin position="562"/>
        <end position="586"/>
    </location>
</feature>
<sequence>MADFDWSDDYEDLTEVKNIRDFQQRMEQFSEELRQTIELECQAFTVDPAASKARRERAVVDYEFFCRTYFPHYVPTDHFSLFHRYIFKRFPELIDGPSDARNVDEAPRGEAKSTYETQLGSLWCICRANYLAELVPTASKKARKWLIGIIMNTLEQSIEMLEAIKAELDSNPRLAADFPKAVGRGRIWQAATIVTVNGIKVRVGGVGKKMRGMRHGPHRPGLIFLDDLENDENVKQKDQRDACENFVIKAVVGLAGPAGGMDIFWVGTSLHYDAAINRVSRKPGWRRKVFKSIMKWPDRTDLWQKWEGIYTSAAASDEDDAQEKAEAEALAFYQANKEAMDAGSVVSWPDVRPLYRLYCMYASDHDAFNQEQQNEAGNDDTAPFKNIQFWVDRRNDWLFFGALDPSMGKQKKRNDPSAILVGGLNREKMTLDVVEADIARRVPDLIIARAVEFQREYQCLAWSVESIAFQEFLYTELIKRAALAGIAFPAYQGSTGRDKHLAIMSLQPYVANGQIRLHRSQSVLIEQLKFYPEADHDDGPDGLEMLWRQAQQFAGEWVYTSAARSRRDTRSTSRHSSNNNDWDDDD</sequence>
<dbReference type="InterPro" id="IPR006517">
    <property type="entry name" value="Phage_terminase_lsu-like_C"/>
</dbReference>
<dbReference type="NCBIfam" id="TIGR01630">
    <property type="entry name" value="psiM2_ORF9"/>
    <property type="match status" value="1"/>
</dbReference>
<organism evidence="2 3">
    <name type="scientific">Sulfurimicrobium lacus</name>
    <dbReference type="NCBI Taxonomy" id="2715678"/>
    <lineage>
        <taxon>Bacteria</taxon>
        <taxon>Pseudomonadati</taxon>
        <taxon>Pseudomonadota</taxon>
        <taxon>Betaproteobacteria</taxon>
        <taxon>Nitrosomonadales</taxon>
        <taxon>Sulfuricellaceae</taxon>
        <taxon>Sulfurimicrobium</taxon>
    </lineage>
</organism>
<evidence type="ECO:0008006" key="4">
    <source>
        <dbReference type="Google" id="ProtNLM"/>
    </source>
</evidence>
<dbReference type="EMBL" id="AP022853">
    <property type="protein sequence ID" value="BCB28406.1"/>
    <property type="molecule type" value="Genomic_DNA"/>
</dbReference>
<accession>A0A6F8VHA4</accession>
<gene>
    <name evidence="2" type="ORF">SKTS_32920</name>
</gene>
<evidence type="ECO:0000313" key="2">
    <source>
        <dbReference type="EMBL" id="BCB28406.1"/>
    </source>
</evidence>
<keyword evidence="3" id="KW-1185">Reference proteome</keyword>
<name>A0A6F8VHA4_9PROT</name>
<dbReference type="Proteomes" id="UP000502260">
    <property type="component" value="Chromosome"/>
</dbReference>
<dbReference type="AlphaFoldDB" id="A0A6F8VHA4"/>
<evidence type="ECO:0000256" key="1">
    <source>
        <dbReference type="SAM" id="MobiDB-lite"/>
    </source>
</evidence>
<dbReference type="Gene3D" id="3.30.420.240">
    <property type="match status" value="1"/>
</dbReference>
<dbReference type="KEGG" id="slac:SKTS_32920"/>
<proteinExistence type="predicted"/>
<dbReference type="InterPro" id="IPR027417">
    <property type="entry name" value="P-loop_NTPase"/>
</dbReference>
<reference evidence="3" key="1">
    <citation type="submission" date="2020-03" db="EMBL/GenBank/DDBJ databases">
        <title>Complete genome sequence of sulfur-oxidizing bacterium skT11.</title>
        <authorList>
            <person name="Kanda M."/>
            <person name="Kojima H."/>
            <person name="Fukui M."/>
        </authorList>
    </citation>
    <scope>NUCLEOTIDE SEQUENCE [LARGE SCALE GENOMIC DNA]</scope>
    <source>
        <strain evidence="3">skT11</strain>
    </source>
</reference>
<dbReference type="Gene3D" id="3.40.50.300">
    <property type="entry name" value="P-loop containing nucleotide triphosphate hydrolases"/>
    <property type="match status" value="1"/>
</dbReference>